<protein>
    <submittedName>
        <fullName evidence="1">Uncharacterized protein</fullName>
    </submittedName>
</protein>
<gene>
    <name evidence="1" type="ORF">IBLFYP30_00492</name>
</gene>
<organism evidence="1">
    <name type="scientific">Intestinibacter bartlettii</name>
    <dbReference type="NCBI Taxonomy" id="261299"/>
    <lineage>
        <taxon>Bacteria</taxon>
        <taxon>Bacillati</taxon>
        <taxon>Bacillota</taxon>
        <taxon>Clostridia</taxon>
        <taxon>Peptostreptococcales</taxon>
        <taxon>Peptostreptococcaceae</taxon>
        <taxon>Intestinibacter</taxon>
    </lineage>
</organism>
<dbReference type="EMBL" id="CACRUE010000045">
    <property type="protein sequence ID" value="VYU53646.1"/>
    <property type="molecule type" value="Genomic_DNA"/>
</dbReference>
<evidence type="ECO:0000313" key="1">
    <source>
        <dbReference type="EMBL" id="VYU53646.1"/>
    </source>
</evidence>
<reference evidence="1" key="1">
    <citation type="submission" date="2019-11" db="EMBL/GenBank/DDBJ databases">
        <authorList>
            <person name="Feng L."/>
        </authorList>
    </citation>
    <scope>NUCLEOTIDE SEQUENCE</scope>
    <source>
        <strain evidence="1">IbartlettiiLFYP30</strain>
    </source>
</reference>
<proteinExistence type="predicted"/>
<sequence length="42" mass="5146">MLPSNKCIKYLKKNKINNIKIYGKIFRNENIIMIHVFYIEEM</sequence>
<dbReference type="AlphaFoldDB" id="A0A6N3FP43"/>
<accession>A0A6N3FP43</accession>
<name>A0A6N3FP43_9FIRM</name>